<keyword evidence="9" id="KW-0378">Hydrolase</keyword>
<evidence type="ECO:0000256" key="17">
    <source>
        <dbReference type="ARBA" id="ARBA00045966"/>
    </source>
</evidence>
<evidence type="ECO:0000313" key="21">
    <source>
        <dbReference type="EMBL" id="JAB71042.1"/>
    </source>
</evidence>
<evidence type="ECO:0000256" key="18">
    <source>
        <dbReference type="ARBA" id="ARBA00047881"/>
    </source>
</evidence>
<evidence type="ECO:0000256" key="11">
    <source>
        <dbReference type="ARBA" id="ARBA00023625"/>
    </source>
</evidence>
<dbReference type="InterPro" id="IPR011356">
    <property type="entry name" value="Leucine_aapep/pepB"/>
</dbReference>
<evidence type="ECO:0000256" key="16">
    <source>
        <dbReference type="ARBA" id="ARBA00033172"/>
    </source>
</evidence>
<comment type="catalytic activity">
    <reaction evidence="2">
        <text>Release of N-terminal proline from a peptide.</text>
        <dbReference type="EC" id="3.4.11.5"/>
    </reaction>
</comment>
<dbReference type="Pfam" id="PF00883">
    <property type="entry name" value="Peptidase_M17"/>
    <property type="match status" value="1"/>
</dbReference>
<comment type="function">
    <text evidence="17">Cytosolic metallopeptidase that catalyzes the removal of unsubstituted N-terminal hydrophobic amino acids from various peptides. The presence of Zn(2+) ions is essential for the peptidase activity, and the association with other cofactors can modulate the substrate spectificity of the enzyme. For instance, in the presence of Mn(2+), it displays a specific Cys-Gly hydrolyzing activity of Cys-Gly-S-conjugates. Involved in the metabolism of glutathione and in the degradation of glutathione S-conjugates, which may play a role in the control of the cell redox status.</text>
</comment>
<proteinExistence type="evidence at transcript level"/>
<dbReference type="Pfam" id="PF02789">
    <property type="entry name" value="Peptidase_M17_N"/>
    <property type="match status" value="1"/>
</dbReference>
<evidence type="ECO:0000256" key="6">
    <source>
        <dbReference type="ARBA" id="ARBA00014190"/>
    </source>
</evidence>
<dbReference type="SUPFAM" id="SSF52949">
    <property type="entry name" value="Macro domain-like"/>
    <property type="match status" value="1"/>
</dbReference>
<name>V5H8X5_IXORI</name>
<evidence type="ECO:0000256" key="12">
    <source>
        <dbReference type="ARBA" id="ARBA00029605"/>
    </source>
</evidence>
<comment type="catalytic activity">
    <reaction evidence="19">
        <text>L-cysteinylglycine + H2O = L-cysteine + glycine</text>
        <dbReference type="Rhea" id="RHEA:28783"/>
        <dbReference type="ChEBI" id="CHEBI:15377"/>
        <dbReference type="ChEBI" id="CHEBI:35235"/>
        <dbReference type="ChEBI" id="CHEBI:57305"/>
        <dbReference type="ChEBI" id="CHEBI:61694"/>
    </reaction>
    <physiologicalReaction direction="left-to-right" evidence="19">
        <dbReference type="Rhea" id="RHEA:28784"/>
    </physiologicalReaction>
</comment>
<dbReference type="EMBL" id="GANP01013426">
    <property type="protein sequence ID" value="JAB71042.1"/>
    <property type="molecule type" value="mRNA"/>
</dbReference>
<protein>
    <recommendedName>
        <fullName evidence="6">Cytosol aminopeptidase</fullName>
        <ecNumber evidence="4">3.4.11.1</ecNumber>
        <ecNumber evidence="5">3.4.11.5</ecNumber>
        <ecNumber evidence="11">3.4.13.23</ecNumber>
    </recommendedName>
    <alternativeName>
        <fullName evidence="14">Cysteinylglycine-S-conjugate dipeptidase</fullName>
    </alternativeName>
    <alternativeName>
        <fullName evidence="15">Leucine aminopeptidase 3</fullName>
    </alternativeName>
    <alternativeName>
        <fullName evidence="16">Leucyl aminopeptidase</fullName>
    </alternativeName>
    <alternativeName>
        <fullName evidence="13">Proline aminopeptidase</fullName>
    </alternativeName>
    <alternativeName>
        <fullName evidence="12">Prolyl aminopeptidase</fullName>
    </alternativeName>
</protein>
<dbReference type="AlphaFoldDB" id="V5H8X5"/>
<evidence type="ECO:0000256" key="10">
    <source>
        <dbReference type="ARBA" id="ARBA00023511"/>
    </source>
</evidence>
<sequence length="540" mass="57706">MLSRRFATTLTRPLVVSASIAAARRLSTSMAYQKQGLVLGVYQEDKDADFVFTPAAKQFASTIGTKFTDMLQLTKGAFKKGETRVFYGLNEKYPFTSVVHLGPKQPEGAQLEDRDEVAENVRVAISAGVRGLRSAGATSIEVDPCANAEAAAEGSNLTLFAYEDLKKKESRKPPVSLSLFGGHDAHGWQRGLTKSEAQNFARWLMESPANHMTPTRFAEAAAATLGKKGVTVIARDQQWIEKQKMGSYLSVTRGSEEPPVFLELHYEGAKGEQQPLVLVGKGITFDSGGISLKPPANMDRMRGDMGGAACVVGAFSAVASLGIPIKMVGLIPLCENLPSGKATKPGDVVTAMNGTTIQVDNTDAEGRLVLADALCYSATFNPKAVVDLATLTGAMSVALGAGAAGAFCTSDALWKLLHEAGKTSGDRLWRMPLFEFYRKGMIKSTLADINNISKAGPSGGACSAAAFLKEFVKAEHWAHLDIAGVMDNKDEVPYLGAGMAGRPVRTLVEFVERTSRKVEKPLVGTCVPRNAELFLSFLGT</sequence>
<dbReference type="InterPro" id="IPR000819">
    <property type="entry name" value="Peptidase_M17_C"/>
</dbReference>
<accession>V5H8X5</accession>
<dbReference type="Gene3D" id="3.40.220.10">
    <property type="entry name" value="Leucine Aminopeptidase, subunit E, domain 1"/>
    <property type="match status" value="1"/>
</dbReference>
<evidence type="ECO:0000256" key="8">
    <source>
        <dbReference type="ARBA" id="ARBA00022670"/>
    </source>
</evidence>
<dbReference type="GO" id="GO:0030145">
    <property type="term" value="F:manganese ion binding"/>
    <property type="evidence" value="ECO:0007669"/>
    <property type="project" value="InterPro"/>
</dbReference>
<evidence type="ECO:0000256" key="4">
    <source>
        <dbReference type="ARBA" id="ARBA00012565"/>
    </source>
</evidence>
<evidence type="ECO:0000256" key="9">
    <source>
        <dbReference type="ARBA" id="ARBA00022801"/>
    </source>
</evidence>
<evidence type="ECO:0000256" key="14">
    <source>
        <dbReference type="ARBA" id="ARBA00030997"/>
    </source>
</evidence>
<dbReference type="GO" id="GO:0070006">
    <property type="term" value="F:metalloaminopeptidase activity"/>
    <property type="evidence" value="ECO:0007669"/>
    <property type="project" value="InterPro"/>
</dbReference>
<comment type="similarity">
    <text evidence="3">Belongs to the peptidase M17 family.</text>
</comment>
<dbReference type="MEROPS" id="M17.001"/>
<evidence type="ECO:0000256" key="15">
    <source>
        <dbReference type="ARBA" id="ARBA00031564"/>
    </source>
</evidence>
<dbReference type="PANTHER" id="PTHR11963:SF23">
    <property type="entry name" value="CYTOSOL AMINOPEPTIDASE"/>
    <property type="match status" value="1"/>
</dbReference>
<evidence type="ECO:0000256" key="3">
    <source>
        <dbReference type="ARBA" id="ARBA00009528"/>
    </source>
</evidence>
<dbReference type="PANTHER" id="PTHR11963">
    <property type="entry name" value="LEUCINE AMINOPEPTIDASE-RELATED"/>
    <property type="match status" value="1"/>
</dbReference>
<dbReference type="SUPFAM" id="SSF53187">
    <property type="entry name" value="Zn-dependent exopeptidases"/>
    <property type="match status" value="1"/>
</dbReference>
<dbReference type="EC" id="3.4.11.5" evidence="5"/>
<evidence type="ECO:0000256" key="1">
    <source>
        <dbReference type="ARBA" id="ARBA00000135"/>
    </source>
</evidence>
<comment type="catalytic activity">
    <reaction evidence="10">
        <text>an S-substituted L-cysteinylglycine + H2O = an S-substituted L-cysteine + glycine</text>
        <dbReference type="Rhea" id="RHEA:60444"/>
        <dbReference type="ChEBI" id="CHEBI:15377"/>
        <dbReference type="ChEBI" id="CHEBI:57305"/>
        <dbReference type="ChEBI" id="CHEBI:58717"/>
        <dbReference type="ChEBI" id="CHEBI:143103"/>
        <dbReference type="EC" id="3.4.13.23"/>
    </reaction>
    <physiologicalReaction direction="left-to-right" evidence="10">
        <dbReference type="Rhea" id="RHEA:60445"/>
    </physiologicalReaction>
</comment>
<dbReference type="EC" id="3.4.13.23" evidence="11"/>
<reference evidence="21" key="1">
    <citation type="journal article" date="2015" name="Sci. Rep.">
        <title>Tissue- and time-dependent transcription in Ixodes ricinus salivary glands and midguts when blood feeding on the vertebrate host.</title>
        <authorList>
            <person name="Kotsyfakis M."/>
            <person name="Schwarz A."/>
            <person name="Erhart J."/>
            <person name="Ribeiro J.M."/>
        </authorList>
    </citation>
    <scope>NUCLEOTIDE SEQUENCE</scope>
    <source>
        <tissue evidence="21">Salivary gland and midgut</tissue>
    </source>
</reference>
<comment type="catalytic activity">
    <reaction evidence="1">
        <text>Release of an N-terminal amino acid, Xaa-|-Yaa-, in which Xaa is preferably Leu, but may be other amino acids including Pro although not Arg or Lys, and Yaa may be Pro. Amino acid amides and methyl esters are also readily hydrolyzed, but rates on arylamides are exceedingly low.</text>
        <dbReference type="EC" id="3.4.11.1"/>
    </reaction>
</comment>
<dbReference type="InterPro" id="IPR023042">
    <property type="entry name" value="Peptidase_M17_leu_NH2_pept"/>
</dbReference>
<comment type="catalytic activity">
    <reaction evidence="18">
        <text>S-benzyl-L-cysteinylglycine + H2O = S-benzyl-L-cysteine + glycine</text>
        <dbReference type="Rhea" id="RHEA:62568"/>
        <dbReference type="ChEBI" id="CHEBI:15377"/>
        <dbReference type="ChEBI" id="CHEBI:57305"/>
        <dbReference type="ChEBI" id="CHEBI:145802"/>
        <dbReference type="ChEBI" id="CHEBI:145803"/>
    </reaction>
    <physiologicalReaction direction="left-to-right" evidence="18">
        <dbReference type="Rhea" id="RHEA:62569"/>
    </physiologicalReaction>
</comment>
<feature type="domain" description="Cytosol aminopeptidase" evidence="20">
    <location>
        <begin position="361"/>
        <end position="368"/>
    </location>
</feature>
<dbReference type="HAMAP" id="MF_00181">
    <property type="entry name" value="Cytosol_peptidase_M17"/>
    <property type="match status" value="1"/>
</dbReference>
<organism evidence="21">
    <name type="scientific">Ixodes ricinus</name>
    <name type="common">Common tick</name>
    <name type="synonym">Acarus ricinus</name>
    <dbReference type="NCBI Taxonomy" id="34613"/>
    <lineage>
        <taxon>Eukaryota</taxon>
        <taxon>Metazoa</taxon>
        <taxon>Ecdysozoa</taxon>
        <taxon>Arthropoda</taxon>
        <taxon>Chelicerata</taxon>
        <taxon>Arachnida</taxon>
        <taxon>Acari</taxon>
        <taxon>Parasitiformes</taxon>
        <taxon>Ixodida</taxon>
        <taxon>Ixodoidea</taxon>
        <taxon>Ixodidae</taxon>
        <taxon>Ixodinae</taxon>
        <taxon>Ixodes</taxon>
    </lineage>
</organism>
<dbReference type="Gene3D" id="3.40.630.10">
    <property type="entry name" value="Zn peptidases"/>
    <property type="match status" value="1"/>
</dbReference>
<evidence type="ECO:0000256" key="5">
    <source>
        <dbReference type="ARBA" id="ARBA00012568"/>
    </source>
</evidence>
<evidence type="ECO:0000256" key="7">
    <source>
        <dbReference type="ARBA" id="ARBA00022438"/>
    </source>
</evidence>
<dbReference type="GO" id="GO:0005737">
    <property type="term" value="C:cytoplasm"/>
    <property type="evidence" value="ECO:0007669"/>
    <property type="project" value="InterPro"/>
</dbReference>
<dbReference type="PRINTS" id="PR00481">
    <property type="entry name" value="LAMNOPPTDASE"/>
</dbReference>
<dbReference type="GO" id="GO:0006508">
    <property type="term" value="P:proteolysis"/>
    <property type="evidence" value="ECO:0007669"/>
    <property type="project" value="UniProtKB-KW"/>
</dbReference>
<dbReference type="PROSITE" id="PS00631">
    <property type="entry name" value="CYTOSOL_AP"/>
    <property type="match status" value="1"/>
</dbReference>
<keyword evidence="8" id="KW-0645">Protease</keyword>
<dbReference type="EC" id="3.4.11.1" evidence="4"/>
<evidence type="ECO:0000256" key="2">
    <source>
        <dbReference type="ARBA" id="ARBA00001585"/>
    </source>
</evidence>
<evidence type="ECO:0000256" key="13">
    <source>
        <dbReference type="ARBA" id="ARBA00030930"/>
    </source>
</evidence>
<dbReference type="InterPro" id="IPR043472">
    <property type="entry name" value="Macro_dom-like"/>
</dbReference>
<dbReference type="CDD" id="cd00433">
    <property type="entry name" value="Peptidase_M17"/>
    <property type="match status" value="1"/>
</dbReference>
<dbReference type="InterPro" id="IPR008283">
    <property type="entry name" value="Peptidase_M17_N"/>
</dbReference>
<evidence type="ECO:0000259" key="20">
    <source>
        <dbReference type="PROSITE" id="PS00631"/>
    </source>
</evidence>
<keyword evidence="7 21" id="KW-0031">Aminopeptidase</keyword>
<evidence type="ECO:0000256" key="19">
    <source>
        <dbReference type="ARBA" id="ARBA00049107"/>
    </source>
</evidence>